<dbReference type="GO" id="GO:0008720">
    <property type="term" value="F:D-lactate dehydrogenase (NAD+) activity"/>
    <property type="evidence" value="ECO:0007669"/>
    <property type="project" value="TreeGrafter"/>
</dbReference>
<reference evidence="2 3" key="1">
    <citation type="submission" date="2020-07" db="EMBL/GenBank/DDBJ databases">
        <authorList>
            <person name="Feng X."/>
        </authorList>
    </citation>
    <scope>NUCLEOTIDE SEQUENCE [LARGE SCALE GENOMIC DNA]</scope>
    <source>
        <strain evidence="2 3">JCM23202</strain>
    </source>
</reference>
<name>A0A7X1BBF5_9BACT</name>
<protein>
    <submittedName>
        <fullName evidence="2">FAD-binding oxidoreductase</fullName>
    </submittedName>
</protein>
<evidence type="ECO:0000313" key="3">
    <source>
        <dbReference type="Proteomes" id="UP000526501"/>
    </source>
</evidence>
<dbReference type="InterPro" id="IPR016169">
    <property type="entry name" value="FAD-bd_PCMH_sub2"/>
</dbReference>
<dbReference type="EMBL" id="JACHVC010000013">
    <property type="protein sequence ID" value="MBC2607948.1"/>
    <property type="molecule type" value="Genomic_DNA"/>
</dbReference>
<proteinExistence type="predicted"/>
<dbReference type="Gene3D" id="3.30.465.10">
    <property type="match status" value="1"/>
</dbReference>
<dbReference type="GO" id="GO:0071949">
    <property type="term" value="F:FAD binding"/>
    <property type="evidence" value="ECO:0007669"/>
    <property type="project" value="InterPro"/>
</dbReference>
<dbReference type="PANTHER" id="PTHR11748:SF119">
    <property type="entry name" value="D-2-HYDROXYGLUTARATE DEHYDROGENASE"/>
    <property type="match status" value="1"/>
</dbReference>
<comment type="caution">
    <text evidence="2">The sequence shown here is derived from an EMBL/GenBank/DDBJ whole genome shotgun (WGS) entry which is preliminary data.</text>
</comment>
<dbReference type="PROSITE" id="PS51387">
    <property type="entry name" value="FAD_PCMH"/>
    <property type="match status" value="1"/>
</dbReference>
<dbReference type="InterPro" id="IPR006094">
    <property type="entry name" value="Oxid_FAD_bind_N"/>
</dbReference>
<gene>
    <name evidence="2" type="ORF">H5P27_17975</name>
</gene>
<evidence type="ECO:0000313" key="2">
    <source>
        <dbReference type="EMBL" id="MBC2607948.1"/>
    </source>
</evidence>
<dbReference type="SUPFAM" id="SSF56176">
    <property type="entry name" value="FAD-binding/transporter-associated domain-like"/>
    <property type="match status" value="1"/>
</dbReference>
<sequence>MPIKPLEPKQLQELAELCPEGDFLTDEATRTKLSRDYYWYSPRLTPLLDPIIADAVIAVRSIETLKKVVAYAAKEGIPLTPRGAGTGNYGQAAPVLGGLLLDMRPLTEPLKIDRETGRLRATAGVRCQTMEEFARPFGWELPMYPSTWVKSTIGGFLAGGSAGIGSIKNGVLRDGKTVTAMTILDSSQPPQLHRITGADCLNYLHAYGVNGFIVDVELQLVPKLPWEQVVLSSPDAMKLFAFAHSLARDHAEKLRLLNFQQWPIPSFFIPLKKHYTEGESIIQLEVTTEYLSLILDKAESEGISVKLHLPHKEPRRAPMLSDFVQNHSTLWAKKEDPSYTYLSAKIDFQNWESAVRRLMDWKDPVFALRADFNQTDGKPSVAAGPIFKAPDTETLQKGERALQEMGIYFYDVHSPFLDRRGMETMHSSKIRLKSVRDPSRIFGIGKLAHEAPDLGSEMSKSW</sequence>
<keyword evidence="3" id="KW-1185">Reference proteome</keyword>
<dbReference type="GO" id="GO:1903457">
    <property type="term" value="P:lactate catabolic process"/>
    <property type="evidence" value="ECO:0007669"/>
    <property type="project" value="TreeGrafter"/>
</dbReference>
<organism evidence="2 3">
    <name type="scientific">Pelagicoccus albus</name>
    <dbReference type="NCBI Taxonomy" id="415222"/>
    <lineage>
        <taxon>Bacteria</taxon>
        <taxon>Pseudomonadati</taxon>
        <taxon>Verrucomicrobiota</taxon>
        <taxon>Opitutia</taxon>
        <taxon>Puniceicoccales</taxon>
        <taxon>Pelagicoccaceae</taxon>
        <taxon>Pelagicoccus</taxon>
    </lineage>
</organism>
<dbReference type="Pfam" id="PF01565">
    <property type="entry name" value="FAD_binding_4"/>
    <property type="match status" value="1"/>
</dbReference>
<dbReference type="InterPro" id="IPR036318">
    <property type="entry name" value="FAD-bd_PCMH-like_sf"/>
</dbReference>
<dbReference type="Proteomes" id="UP000526501">
    <property type="component" value="Unassembled WGS sequence"/>
</dbReference>
<evidence type="ECO:0000259" key="1">
    <source>
        <dbReference type="PROSITE" id="PS51387"/>
    </source>
</evidence>
<dbReference type="GO" id="GO:0004458">
    <property type="term" value="F:D-lactate dehydrogenase (cytochrome) activity"/>
    <property type="evidence" value="ECO:0007669"/>
    <property type="project" value="TreeGrafter"/>
</dbReference>
<feature type="domain" description="FAD-binding PCMH-type" evidence="1">
    <location>
        <begin position="48"/>
        <end position="223"/>
    </location>
</feature>
<dbReference type="PANTHER" id="PTHR11748">
    <property type="entry name" value="D-LACTATE DEHYDROGENASE"/>
    <property type="match status" value="1"/>
</dbReference>
<dbReference type="InterPro" id="IPR016166">
    <property type="entry name" value="FAD-bd_PCMH"/>
</dbReference>
<accession>A0A7X1BBF5</accession>
<dbReference type="AlphaFoldDB" id="A0A7X1BBF5"/>
<dbReference type="RefSeq" id="WP_185661811.1">
    <property type="nucleotide sequence ID" value="NZ_CAWPOO010000013.1"/>
</dbReference>